<feature type="compositionally biased region" description="Low complexity" evidence="1">
    <location>
        <begin position="745"/>
        <end position="787"/>
    </location>
</feature>
<sequence>MIFTPESTPIRSLAPLVSQPKQQTKILPHGTQPATPAPETPPEATARSRHSLQEVQEIIEGMQTRHRYLSEAHAAIYGLGPQMDSYHELYMDAIQRFITWNQRRIMEAKAAGRTFVTGPIDVSPETWRPPSKSSAASESPTAICRRTPPPALDADLIWDTLRRPQNLKAFPTFILNPTTRFSLVEDEEDNGHPPQQHHSAKRPLSFPVAQVKRIKFNDDSSDSDTSGSLPDTSRESTPEQTEDASASHVRNPAVAASATSADSGPSPSSFEQAGGNVLAPAEGPAATSADFGRAPSTGQNDLAPEEGPAAPATTADSGPVPASADSGPAPPSSDSVPVPSSCEQTGQNDLAPEDGPAAPASSTKSAAALASAGSGPAPSPADSGPVPSSREQTGQNDLAPEDGPAAPALSIDSAPAPSPADSGPAPSPADSGPFPSSCEQTGQNDFSPEEGPATPASSIDSAPAPAPADSGPAPPSSDSGPVPSSCEQTGQNDLAPEEGPAAPALSTKSAAALASAGSGPAPSPADSGPVPSSFEQPGQKDLAPEEGPAAPALSIDSAPALAPADSGPVPSLADSGPALSPADSGPASSLADSGPALSPADSGPAPSLADSGPTGQNNLAPEEGPAASASSIDSAPAPTPADSGAAPSPADSGPVPSSSPASSTDSAAAPAPADSSPAPPSSDSGPTGQKDFAPEEGPAAPATTADSGPAPAPADSGPARPSSDSGTVPSSFKQTGWKDFPPEEGPAAPASSADSGPAPAPASSTDSAAAPAPADSSPAPPSSDSGPQTGQRDFAPEEGPAAPALSADSAAAPASAGSGPAPSPADSGPVPSSSEQTGQKDFAPEEGPAAPALSANSGPAPAPASFEQARQNDLAPEEGPAPASNLAREETASSGRPIRQAAVNAAKLTGQLTGSSHASKGTKRSRPSASANKGADHDSDSDSEEEDIRLDNRTPLYTGPIDLTKLIRPKSLHHGAYYAELNNILSVPRPNPGLHLYGMMHIVMLELRQNREQDNNTSLSLLPPENPKLRSVLAVERPCWAELTAEIHTPDFLHIINNCTRLFQMPCPHPFLNQDHVRLEVLAHGIDELSYNSRAGGWCALQQMMCRSFPGLPHHNHDFKQVLSDGVRRLHQIIMDSSLKVKPMEGKLPTPKPIDTAQEKETQGLGRVTAWLSARVDAAHAGSVQLKPHRAHKDSLNFLVQRCWEMLLGIALMYDAMDQERRVRAKQDGQIAGNAKIRKAIVENKDTVASDTLYWYEKRLRSFSAVTLFLNFGVAGWFHCHTNRRKFNNKDIASLFALCHEMALNHVTIQTPLDHVTGSMKRPKFTPIHCSWERTNDFLIDLLLNNQVGHSTLDWWAAAQVWDQNLTEEKLAPLIMKDFFTEILNRGDTMSATGDQRPPPVIQPQYFLEWQGKVKKLFISQSRQSRHYDRSMRELNITEARCHGSDSSASSSDGTGSSSSDSSSEEEEEVDQQRGGPGGGGPPDGSDEDDEDAPGSDDDGEVV</sequence>
<feature type="compositionally biased region" description="Low complexity" evidence="1">
    <location>
        <begin position="355"/>
        <end position="389"/>
    </location>
</feature>
<name>A0ABY7D6W8_9BASI</name>
<feature type="compositionally biased region" description="Low complexity" evidence="1">
    <location>
        <begin position="452"/>
        <end position="485"/>
    </location>
</feature>
<feature type="region of interest" description="Disordered" evidence="1">
    <location>
        <begin position="1440"/>
        <end position="1503"/>
    </location>
</feature>
<feature type="region of interest" description="Disordered" evidence="1">
    <location>
        <begin position="185"/>
        <end position="204"/>
    </location>
</feature>
<feature type="compositionally biased region" description="Low complexity" evidence="1">
    <location>
        <begin position="848"/>
        <end position="865"/>
    </location>
</feature>
<dbReference type="Proteomes" id="UP001164743">
    <property type="component" value="Chromosome 18A"/>
</dbReference>
<feature type="compositionally biased region" description="Low complexity" evidence="1">
    <location>
        <begin position="305"/>
        <end position="341"/>
    </location>
</feature>
<feature type="compositionally biased region" description="Low complexity" evidence="1">
    <location>
        <begin position="497"/>
        <end position="533"/>
    </location>
</feature>
<feature type="compositionally biased region" description="Low complexity" evidence="1">
    <location>
        <begin position="129"/>
        <end position="142"/>
    </location>
</feature>
<reference evidence="2" key="1">
    <citation type="submission" date="2022-10" db="EMBL/GenBank/DDBJ databases">
        <title>Puccinia triticina Genome sequencing and assembly.</title>
        <authorList>
            <person name="Li C."/>
        </authorList>
    </citation>
    <scope>NUCLEOTIDE SEQUENCE</scope>
    <source>
        <strain evidence="2">Pt15</strain>
    </source>
</reference>
<feature type="compositionally biased region" description="Low complexity" evidence="1">
    <location>
        <begin position="799"/>
        <end position="834"/>
    </location>
</feature>
<dbReference type="EMBL" id="CP110438">
    <property type="protein sequence ID" value="WAQ93398.1"/>
    <property type="molecule type" value="Genomic_DNA"/>
</dbReference>
<keyword evidence="3" id="KW-1185">Reference proteome</keyword>
<feature type="region of interest" description="Disordered" evidence="1">
    <location>
        <begin position="121"/>
        <end position="149"/>
    </location>
</feature>
<feature type="compositionally biased region" description="Low complexity" evidence="1">
    <location>
        <begin position="404"/>
        <end position="437"/>
    </location>
</feature>
<proteinExistence type="predicted"/>
<feature type="compositionally biased region" description="Low complexity" evidence="1">
    <location>
        <begin position="1445"/>
        <end position="1462"/>
    </location>
</feature>
<feature type="compositionally biased region" description="Low complexity" evidence="1">
    <location>
        <begin position="695"/>
        <end position="726"/>
    </location>
</feature>
<evidence type="ECO:0000313" key="2">
    <source>
        <dbReference type="EMBL" id="WAQ93398.1"/>
    </source>
</evidence>
<feature type="region of interest" description="Disordered" evidence="1">
    <location>
        <begin position="1"/>
        <end position="50"/>
    </location>
</feature>
<accession>A0ABY7D6W8</accession>
<protein>
    <recommendedName>
        <fullName evidence="4">Golgi to ER traffic-protein</fullName>
    </recommendedName>
</protein>
<dbReference type="GeneID" id="77805893"/>
<feature type="compositionally biased region" description="Polar residues" evidence="1">
    <location>
        <begin position="257"/>
        <end position="271"/>
    </location>
</feature>
<evidence type="ECO:0000313" key="3">
    <source>
        <dbReference type="Proteomes" id="UP001164743"/>
    </source>
</evidence>
<dbReference type="RefSeq" id="XP_053028953.1">
    <property type="nucleotide sequence ID" value="XM_053164998.1"/>
</dbReference>
<feature type="region of interest" description="Disordered" evidence="1">
    <location>
        <begin position="215"/>
        <end position="897"/>
    </location>
</feature>
<feature type="compositionally biased region" description="Low complexity" evidence="1">
    <location>
        <begin position="626"/>
        <end position="687"/>
    </location>
</feature>
<evidence type="ECO:0000256" key="1">
    <source>
        <dbReference type="SAM" id="MobiDB-lite"/>
    </source>
</evidence>
<gene>
    <name evidence="2" type="ORF">PtA15_18A459</name>
</gene>
<feature type="compositionally biased region" description="Polar residues" evidence="1">
    <location>
        <begin position="910"/>
        <end position="919"/>
    </location>
</feature>
<evidence type="ECO:0008006" key="4">
    <source>
        <dbReference type="Google" id="ProtNLM"/>
    </source>
</evidence>
<feature type="compositionally biased region" description="Acidic residues" evidence="1">
    <location>
        <begin position="1485"/>
        <end position="1503"/>
    </location>
</feature>
<organism evidence="2 3">
    <name type="scientific">Puccinia triticina</name>
    <dbReference type="NCBI Taxonomy" id="208348"/>
    <lineage>
        <taxon>Eukaryota</taxon>
        <taxon>Fungi</taxon>
        <taxon>Dikarya</taxon>
        <taxon>Basidiomycota</taxon>
        <taxon>Pucciniomycotina</taxon>
        <taxon>Pucciniomycetes</taxon>
        <taxon>Pucciniales</taxon>
        <taxon>Pucciniaceae</taxon>
        <taxon>Puccinia</taxon>
    </lineage>
</organism>
<feature type="compositionally biased region" description="Polar residues" evidence="1">
    <location>
        <begin position="1"/>
        <end position="10"/>
    </location>
</feature>
<feature type="region of interest" description="Disordered" evidence="1">
    <location>
        <begin position="909"/>
        <end position="955"/>
    </location>
</feature>